<dbReference type="PANTHER" id="PTHR38432">
    <property type="entry name" value="TELA-LIKE PROTEIN SAOUHSC_01408"/>
    <property type="match status" value="1"/>
</dbReference>
<keyword evidence="4" id="KW-1185">Reference proteome</keyword>
<dbReference type="InterPro" id="IPR008863">
    <property type="entry name" value="Toxic_anion-R_TelA"/>
</dbReference>
<dbReference type="EMBL" id="CP014692">
    <property type="protein sequence ID" value="AQS85884.1"/>
    <property type="molecule type" value="Genomic_DNA"/>
</dbReference>
<dbReference type="KEGG" id="aace:A0U92_15170"/>
<organism evidence="3 4">
    <name type="scientific">Acetobacter aceti</name>
    <dbReference type="NCBI Taxonomy" id="435"/>
    <lineage>
        <taxon>Bacteria</taxon>
        <taxon>Pseudomonadati</taxon>
        <taxon>Pseudomonadota</taxon>
        <taxon>Alphaproteobacteria</taxon>
        <taxon>Acetobacterales</taxon>
        <taxon>Acetobacteraceae</taxon>
        <taxon>Acetobacter</taxon>
        <taxon>Acetobacter subgen. Acetobacter</taxon>
    </lineage>
</organism>
<evidence type="ECO:0008006" key="5">
    <source>
        <dbReference type="Google" id="ProtNLM"/>
    </source>
</evidence>
<feature type="region of interest" description="Disordered" evidence="2">
    <location>
        <begin position="1"/>
        <end position="20"/>
    </location>
</feature>
<name>A0A1U9KJ89_ACEAC</name>
<gene>
    <name evidence="3" type="ORF">A0U92_15170</name>
</gene>
<dbReference type="PANTHER" id="PTHR38432:SF1">
    <property type="entry name" value="TELA-LIKE PROTEIN SAOUHSC_01408"/>
    <property type="match status" value="1"/>
</dbReference>
<evidence type="ECO:0000256" key="1">
    <source>
        <dbReference type="ARBA" id="ARBA00005541"/>
    </source>
</evidence>
<evidence type="ECO:0000313" key="4">
    <source>
        <dbReference type="Proteomes" id="UP000188937"/>
    </source>
</evidence>
<protein>
    <recommendedName>
        <fullName evidence="5">Toxic anion resistance protein</fullName>
    </recommendedName>
</protein>
<sequence>MMDSAFTSPMSVPERDEDRHAALSAGGRAQFFRLDEADRTRLDAKADHVVERIFEIDPRAPDYVAEAERISGIGQREIAEAAGHSNRLLGRSARSIDGENAIGEQLAALRRAVEDLDPASAGKFFVLKRLLRRVPFSSGLGRYVSGWRSAEVHISSILKRLASGKEEILRDNAVIDAERHTLWATMEQLEKLIHITQALDERLERRLAGLDGGSAEKGRTIRETALFYARQRRQDLLTQMAVTAQGYFALDIIRKGNIELAKGVDRASTTTVAALRTATTVAHALSSQGRVARQVGAFNTATTNVIEWTGTTLRAQSAEIHRQAASTTIPVETIRRAFLNVYEVLDDVNKSKAVALETMKNAIDALDVEIARARQHINET</sequence>
<dbReference type="Pfam" id="PF05816">
    <property type="entry name" value="TelA"/>
    <property type="match status" value="1"/>
</dbReference>
<accession>A0A1U9KJ89</accession>
<feature type="compositionally biased region" description="Polar residues" evidence="2">
    <location>
        <begin position="1"/>
        <end position="10"/>
    </location>
</feature>
<reference evidence="3 4" key="1">
    <citation type="submission" date="2016-03" db="EMBL/GenBank/DDBJ databases">
        <title>Acetic acid bacteria sequencing.</title>
        <authorList>
            <person name="Brandt J."/>
            <person name="Jakob F."/>
            <person name="Vogel R.F."/>
        </authorList>
    </citation>
    <scope>NUCLEOTIDE SEQUENCE [LARGE SCALE GENOMIC DNA]</scope>
    <source>
        <strain evidence="3 4">TMW2.1153</strain>
    </source>
</reference>
<evidence type="ECO:0000313" key="3">
    <source>
        <dbReference type="EMBL" id="AQS85884.1"/>
    </source>
</evidence>
<dbReference type="RefSeq" id="WP_187668791.1">
    <property type="nucleotide sequence ID" value="NZ_CP014692.1"/>
</dbReference>
<evidence type="ECO:0000256" key="2">
    <source>
        <dbReference type="SAM" id="MobiDB-lite"/>
    </source>
</evidence>
<comment type="similarity">
    <text evidence="1">Belongs to the TelA family.</text>
</comment>
<dbReference type="STRING" id="435.A0U92_15170"/>
<dbReference type="Proteomes" id="UP000188937">
    <property type="component" value="Chromosome"/>
</dbReference>
<proteinExistence type="inferred from homology"/>
<dbReference type="AlphaFoldDB" id="A0A1U9KJ89"/>